<comment type="caution">
    <text evidence="3">The sequence shown here is derived from an EMBL/GenBank/DDBJ whole genome shotgun (WGS) entry which is preliminary data.</text>
</comment>
<dbReference type="EMBL" id="JAGINP010000026">
    <property type="protein sequence ID" value="MBP2296021.1"/>
    <property type="molecule type" value="Genomic_DNA"/>
</dbReference>
<evidence type="ECO:0000256" key="2">
    <source>
        <dbReference type="SAM" id="SignalP"/>
    </source>
</evidence>
<keyword evidence="4" id="KW-1185">Reference proteome</keyword>
<feature type="signal peptide" evidence="2">
    <location>
        <begin position="1"/>
        <end position="22"/>
    </location>
</feature>
<name>A0ABS4STY2_9PROT</name>
<gene>
    <name evidence="3" type="ORF">J2851_005836</name>
</gene>
<feature type="chain" id="PRO_5046897779" evidence="2">
    <location>
        <begin position="23"/>
        <end position="725"/>
    </location>
</feature>
<feature type="region of interest" description="Disordered" evidence="1">
    <location>
        <begin position="139"/>
        <end position="165"/>
    </location>
</feature>
<feature type="compositionally biased region" description="Pro residues" evidence="1">
    <location>
        <begin position="144"/>
        <end position="165"/>
    </location>
</feature>
<reference evidence="3 4" key="1">
    <citation type="submission" date="2021-03" db="EMBL/GenBank/DDBJ databases">
        <title>Genomic Encyclopedia of Type Strains, Phase III (KMG-III): the genomes of soil and plant-associated and newly described type strains.</title>
        <authorList>
            <person name="Whitman W."/>
        </authorList>
    </citation>
    <scope>NUCLEOTIDE SEQUENCE [LARGE SCALE GENOMIC DNA]</scope>
    <source>
        <strain evidence="3 4">IMMIB AFH-6</strain>
    </source>
</reference>
<evidence type="ECO:0000313" key="4">
    <source>
        <dbReference type="Proteomes" id="UP000781958"/>
    </source>
</evidence>
<dbReference type="RefSeq" id="WP_246500999.1">
    <property type="nucleotide sequence ID" value="NZ_JAGINP010000026.1"/>
</dbReference>
<proteinExistence type="predicted"/>
<protein>
    <submittedName>
        <fullName evidence="3">Tetratricopeptide (TPR) repeat protein</fullName>
    </submittedName>
</protein>
<evidence type="ECO:0000256" key="1">
    <source>
        <dbReference type="SAM" id="MobiDB-lite"/>
    </source>
</evidence>
<dbReference type="Proteomes" id="UP000781958">
    <property type="component" value="Unassembled WGS sequence"/>
</dbReference>
<keyword evidence="2" id="KW-0732">Signal</keyword>
<sequence length="725" mass="76275">MIRLSVALLLASTAFTALPALAATRVKVQAGDHADFSRLALVSPQGAPEVDVESCGGRITLPNRAAWPLETLGAAYSRRLTDFRVADGGRSLTLQWPCGARVAVRQEKKVTFLDVAEPPVPARKPGAPAVEPEVVDVPVAEAPPSSPPLPSPPLPATPVAAPPPSPADPAIRAFDLDAWAGDDFPERKRALEQAIAETQGRARVDALIAMARFTLARAMPEEGRAALDAADSQRPATDQRYELRLLRDAFRALDGTADPDDSVFVRTPPGPAADHHVWRAATLAPTRWAEAKPGLPIVLKRLLSYPADLRGRLLTLLADAAGESDPASLNLIVMAMITLDGVGAGDGRLDYFRGRLAELQDSAADALRHYGNAASAPGLYGHRAQVRAIELRLAGGALAGGVMDDARAIAELETLRYAWRGDDVETDALAVLGAAYARVGRTDAALDIFGLLGRRFGATARGRAALTTGRTLLTAVVDRLEESSGGALDALALQVRHGRVVALMDDEAGTQRRRLARRLARDGFTLEAAKLLHGLAEDARGPRRVEIGLELARVLLDSGRGGEALAVLDHTGGGSADPALAERRALLRAESFAVEGEAMRAFDALRGLSGPAAVRIRARSLFQAGEWAASRAAYAEMLDKVDAPDPDDVAQYALAAFRAGDAEAVGAAAAKHGKRLAGTRWAGLLDALAAPVEPRGKPLSTAAVSGQLASAGALADVVRRWRAAP</sequence>
<evidence type="ECO:0000313" key="3">
    <source>
        <dbReference type="EMBL" id="MBP2296021.1"/>
    </source>
</evidence>
<accession>A0ABS4STY2</accession>
<organism evidence="3 4">
    <name type="scientific">Azospirillum rugosum</name>
    <dbReference type="NCBI Taxonomy" id="416170"/>
    <lineage>
        <taxon>Bacteria</taxon>
        <taxon>Pseudomonadati</taxon>
        <taxon>Pseudomonadota</taxon>
        <taxon>Alphaproteobacteria</taxon>
        <taxon>Rhodospirillales</taxon>
        <taxon>Azospirillaceae</taxon>
        <taxon>Azospirillum</taxon>
    </lineage>
</organism>